<dbReference type="EMBL" id="MFJM01000013">
    <property type="protein sequence ID" value="OGG18887.1"/>
    <property type="molecule type" value="Genomic_DNA"/>
</dbReference>
<evidence type="ECO:0000256" key="7">
    <source>
        <dbReference type="ARBA" id="ARBA00038093"/>
    </source>
</evidence>
<dbReference type="PANTHER" id="PTHR33653:SF1">
    <property type="entry name" value="RIBONUCLEASE VAPC2"/>
    <property type="match status" value="1"/>
</dbReference>
<dbReference type="SUPFAM" id="SSF88723">
    <property type="entry name" value="PIN domain-like"/>
    <property type="match status" value="1"/>
</dbReference>
<evidence type="ECO:0000313" key="10">
    <source>
        <dbReference type="Proteomes" id="UP000176253"/>
    </source>
</evidence>
<dbReference type="CDD" id="cd09881">
    <property type="entry name" value="PIN_VapC4-5_FitB-like"/>
    <property type="match status" value="1"/>
</dbReference>
<reference evidence="9 10" key="1">
    <citation type="journal article" date="2016" name="Nat. Commun.">
        <title>Thousands of microbial genomes shed light on interconnected biogeochemical processes in an aquifer system.</title>
        <authorList>
            <person name="Anantharaman K."/>
            <person name="Brown C.T."/>
            <person name="Hug L.A."/>
            <person name="Sharon I."/>
            <person name="Castelle C.J."/>
            <person name="Probst A.J."/>
            <person name="Thomas B.C."/>
            <person name="Singh A."/>
            <person name="Wilkins M.J."/>
            <person name="Karaoz U."/>
            <person name="Brodie E.L."/>
            <person name="Williams K.H."/>
            <person name="Hubbard S.S."/>
            <person name="Banfield J.F."/>
        </authorList>
    </citation>
    <scope>NUCLEOTIDE SEQUENCE [LARGE SCALE GENOMIC DNA]</scope>
</reference>
<dbReference type="Proteomes" id="UP000176253">
    <property type="component" value="Unassembled WGS sequence"/>
</dbReference>
<comment type="cofactor">
    <cofactor evidence="1">
        <name>Mg(2+)</name>
        <dbReference type="ChEBI" id="CHEBI:18420"/>
    </cofactor>
</comment>
<dbReference type="InterPro" id="IPR029060">
    <property type="entry name" value="PIN-like_dom_sf"/>
</dbReference>
<dbReference type="AlphaFoldDB" id="A0A1F6A3M5"/>
<protein>
    <recommendedName>
        <fullName evidence="8">PIN domain-containing protein</fullName>
    </recommendedName>
</protein>
<accession>A0A1F6A3M5</accession>
<evidence type="ECO:0000256" key="1">
    <source>
        <dbReference type="ARBA" id="ARBA00001946"/>
    </source>
</evidence>
<evidence type="ECO:0000256" key="6">
    <source>
        <dbReference type="ARBA" id="ARBA00022842"/>
    </source>
</evidence>
<dbReference type="GO" id="GO:0046872">
    <property type="term" value="F:metal ion binding"/>
    <property type="evidence" value="ECO:0007669"/>
    <property type="project" value="UniProtKB-KW"/>
</dbReference>
<feature type="domain" description="PIN" evidence="8">
    <location>
        <begin position="3"/>
        <end position="126"/>
    </location>
</feature>
<evidence type="ECO:0000256" key="2">
    <source>
        <dbReference type="ARBA" id="ARBA00022649"/>
    </source>
</evidence>
<comment type="similarity">
    <text evidence="7">Belongs to the PINc/VapC protein family.</text>
</comment>
<keyword evidence="3" id="KW-0540">Nuclease</keyword>
<dbReference type="PANTHER" id="PTHR33653">
    <property type="entry name" value="RIBONUCLEASE VAPC2"/>
    <property type="match status" value="1"/>
</dbReference>
<keyword evidence="2" id="KW-1277">Toxin-antitoxin system</keyword>
<dbReference type="InterPro" id="IPR002716">
    <property type="entry name" value="PIN_dom"/>
</dbReference>
<dbReference type="Pfam" id="PF01850">
    <property type="entry name" value="PIN"/>
    <property type="match status" value="1"/>
</dbReference>
<evidence type="ECO:0000259" key="8">
    <source>
        <dbReference type="Pfam" id="PF01850"/>
    </source>
</evidence>
<evidence type="ECO:0000256" key="5">
    <source>
        <dbReference type="ARBA" id="ARBA00022801"/>
    </source>
</evidence>
<name>A0A1F6A3M5_9BACT</name>
<comment type="caution">
    <text evidence="9">The sequence shown here is derived from an EMBL/GenBank/DDBJ whole genome shotgun (WGS) entry which is preliminary data.</text>
</comment>
<evidence type="ECO:0000256" key="4">
    <source>
        <dbReference type="ARBA" id="ARBA00022723"/>
    </source>
</evidence>
<dbReference type="GO" id="GO:0016787">
    <property type="term" value="F:hydrolase activity"/>
    <property type="evidence" value="ECO:0007669"/>
    <property type="project" value="UniProtKB-KW"/>
</dbReference>
<dbReference type="GO" id="GO:0004518">
    <property type="term" value="F:nuclease activity"/>
    <property type="evidence" value="ECO:0007669"/>
    <property type="project" value="UniProtKB-KW"/>
</dbReference>
<keyword evidence="4" id="KW-0479">Metal-binding</keyword>
<sequence length="133" mass="15072">MRYLLDTSIIIDLLRNEETVRKFIADHMEDEIITSCICQAEVAAGIYHSKTDDISKRKKQTDEIFSSFFQVSEFDSSQADIFGRIKADLAENGQLIEDMDILIAAACISNNAILVTGNLKHFDRVKNLQIFPL</sequence>
<evidence type="ECO:0000313" key="9">
    <source>
        <dbReference type="EMBL" id="OGG18887.1"/>
    </source>
</evidence>
<keyword evidence="6" id="KW-0460">Magnesium</keyword>
<proteinExistence type="inferred from homology"/>
<evidence type="ECO:0000256" key="3">
    <source>
        <dbReference type="ARBA" id="ARBA00022722"/>
    </source>
</evidence>
<organism evidence="9 10">
    <name type="scientific">Candidatus Gottesmanbacteria bacterium RIFCSPHIGHO2_02_FULL_39_14</name>
    <dbReference type="NCBI Taxonomy" id="1798383"/>
    <lineage>
        <taxon>Bacteria</taxon>
        <taxon>Candidatus Gottesmaniibacteriota</taxon>
    </lineage>
</organism>
<dbReference type="Gene3D" id="3.40.50.1010">
    <property type="entry name" value="5'-nuclease"/>
    <property type="match status" value="1"/>
</dbReference>
<dbReference type="STRING" id="1798383.A3D78_00005"/>
<keyword evidence="5" id="KW-0378">Hydrolase</keyword>
<dbReference type="InterPro" id="IPR050556">
    <property type="entry name" value="Type_II_TA_system_RNase"/>
</dbReference>
<gene>
    <name evidence="9" type="ORF">A3D78_00005</name>
</gene>